<dbReference type="InterPro" id="IPR050131">
    <property type="entry name" value="Peptidase_S8_subtilisin-like"/>
</dbReference>
<dbReference type="PROSITE" id="PS51892">
    <property type="entry name" value="SUBTILASE"/>
    <property type="match status" value="1"/>
</dbReference>
<feature type="domain" description="Peptidase S8/S53" evidence="7">
    <location>
        <begin position="53"/>
        <end position="259"/>
    </location>
</feature>
<dbReference type="FunFam" id="3.40.50.200:FF:000007">
    <property type="entry name" value="Subtilisin-like serine protease"/>
    <property type="match status" value="1"/>
</dbReference>
<gene>
    <name evidence="8" type="ORF">BGTH12_LOCUS3340</name>
</gene>
<dbReference type="PROSITE" id="PS00138">
    <property type="entry name" value="SUBTILASE_SER"/>
    <property type="match status" value="1"/>
</dbReference>
<dbReference type="Proteomes" id="UP000683417">
    <property type="component" value="Unassembled WGS sequence"/>
</dbReference>
<dbReference type="SUPFAM" id="SSF52743">
    <property type="entry name" value="Subtilisin-like"/>
    <property type="match status" value="1"/>
</dbReference>
<evidence type="ECO:0000256" key="6">
    <source>
        <dbReference type="SAM" id="Coils"/>
    </source>
</evidence>
<feature type="active site" description="Charge relay system" evidence="5">
    <location>
        <position position="217"/>
    </location>
</feature>
<dbReference type="PRINTS" id="PR00723">
    <property type="entry name" value="SUBTILISIN"/>
</dbReference>
<dbReference type="InterPro" id="IPR022398">
    <property type="entry name" value="Peptidase_S8_His-AS"/>
</dbReference>
<comment type="similarity">
    <text evidence="1 5">Belongs to the peptidase S8 family.</text>
</comment>
<dbReference type="PANTHER" id="PTHR43806">
    <property type="entry name" value="PEPTIDASE S8"/>
    <property type="match status" value="1"/>
</dbReference>
<dbReference type="EMBL" id="CAJHIT010000005">
    <property type="protein sequence ID" value="CAD6501982.1"/>
    <property type="molecule type" value="Genomic_DNA"/>
</dbReference>
<evidence type="ECO:0000256" key="2">
    <source>
        <dbReference type="ARBA" id="ARBA00022670"/>
    </source>
</evidence>
<evidence type="ECO:0000256" key="4">
    <source>
        <dbReference type="ARBA" id="ARBA00022825"/>
    </source>
</evidence>
<dbReference type="InterPro" id="IPR036852">
    <property type="entry name" value="Peptidase_S8/S53_dom_sf"/>
</dbReference>
<protein>
    <submittedName>
        <fullName evidence="8">BgTH12-02225</fullName>
    </submittedName>
</protein>
<keyword evidence="3 5" id="KW-0378">Hydrolase</keyword>
<organism evidence="8 9">
    <name type="scientific">Blumeria graminis f. sp. triticale</name>
    <dbReference type="NCBI Taxonomy" id="1689686"/>
    <lineage>
        <taxon>Eukaryota</taxon>
        <taxon>Fungi</taxon>
        <taxon>Dikarya</taxon>
        <taxon>Ascomycota</taxon>
        <taxon>Pezizomycotina</taxon>
        <taxon>Leotiomycetes</taxon>
        <taxon>Erysiphales</taxon>
        <taxon>Erysiphaceae</taxon>
        <taxon>Blumeria</taxon>
    </lineage>
</organism>
<sequence length="361" mass="38533">MKFADHAIERGAPWGLARISHRSRLTFSTFNKYEYAEGAGEGVDAYVIDTGTYIKHGDVDADANGHGTHCSGTIAGKKYGVAKKAKIIAVKVLDSNGSGTMSDVIKGVDWATNSHVEKVKNMSLGGGKSRALDLAVNGAVSAGLHFAVAAGNDNDDACKYSPASAQQAITVGASTLSDSRAYFSNHGQCVDVFAPGLNVLSTWKGSRDAVNTISGTSMASPHVAGLMAYYLSLQPEADSDFATTMLSPQELKNDIIAASTREMLEDLPPNTPNYLIWNGGGLSNLSAIVKTVDRSYDEFISEENTSTMESFKEYFEEEIDFLSENIGDKVEEAINEAEAVSREIADAVSLSLHELCDEFGV</sequence>
<dbReference type="InterPro" id="IPR015500">
    <property type="entry name" value="Peptidase_S8_subtilisin-rel"/>
</dbReference>
<evidence type="ECO:0000256" key="1">
    <source>
        <dbReference type="ARBA" id="ARBA00011073"/>
    </source>
</evidence>
<dbReference type="InterPro" id="IPR034193">
    <property type="entry name" value="PCSK9_ProteinaseK-like"/>
</dbReference>
<dbReference type="Gene3D" id="3.40.50.200">
    <property type="entry name" value="Peptidase S8/S53 domain"/>
    <property type="match status" value="1"/>
</dbReference>
<dbReference type="GO" id="GO:0004252">
    <property type="term" value="F:serine-type endopeptidase activity"/>
    <property type="evidence" value="ECO:0007669"/>
    <property type="project" value="UniProtKB-UniRule"/>
</dbReference>
<name>A0A9W4GDX3_BLUGR</name>
<feature type="active site" description="Charge relay system" evidence="5">
    <location>
        <position position="49"/>
    </location>
</feature>
<keyword evidence="6" id="KW-0175">Coiled coil</keyword>
<keyword evidence="2 5" id="KW-0645">Protease</keyword>
<dbReference type="AlphaFoldDB" id="A0A9W4GDX3"/>
<reference evidence="8" key="1">
    <citation type="submission" date="2020-10" db="EMBL/GenBank/DDBJ databases">
        <authorList>
            <person name="Muller C M."/>
        </authorList>
    </citation>
    <scope>NUCLEOTIDE SEQUENCE</scope>
    <source>
        <strain evidence="8">THUN-12</strain>
    </source>
</reference>
<dbReference type="InterPro" id="IPR023828">
    <property type="entry name" value="Peptidase_S8_Ser-AS"/>
</dbReference>
<dbReference type="PROSITE" id="PS00137">
    <property type="entry name" value="SUBTILASE_HIS"/>
    <property type="match status" value="1"/>
</dbReference>
<keyword evidence="4 5" id="KW-0720">Serine protease</keyword>
<dbReference type="Pfam" id="PF00082">
    <property type="entry name" value="Peptidase_S8"/>
    <property type="match status" value="1"/>
</dbReference>
<evidence type="ECO:0000259" key="7">
    <source>
        <dbReference type="Pfam" id="PF00082"/>
    </source>
</evidence>
<comment type="caution">
    <text evidence="8">The sequence shown here is derived from an EMBL/GenBank/DDBJ whole genome shotgun (WGS) entry which is preliminary data.</text>
</comment>
<evidence type="ECO:0000313" key="9">
    <source>
        <dbReference type="Proteomes" id="UP000683417"/>
    </source>
</evidence>
<dbReference type="PANTHER" id="PTHR43806:SF11">
    <property type="entry name" value="CEREVISIN-RELATED"/>
    <property type="match status" value="1"/>
</dbReference>
<feature type="coiled-coil region" evidence="6">
    <location>
        <begin position="323"/>
        <end position="350"/>
    </location>
</feature>
<dbReference type="CDD" id="cd04077">
    <property type="entry name" value="Peptidases_S8_PCSK9_ProteinaseK_like"/>
    <property type="match status" value="1"/>
</dbReference>
<dbReference type="InterPro" id="IPR000209">
    <property type="entry name" value="Peptidase_S8/S53_dom"/>
</dbReference>
<feature type="active site" description="Charge relay system" evidence="5">
    <location>
        <position position="66"/>
    </location>
</feature>
<evidence type="ECO:0000256" key="3">
    <source>
        <dbReference type="ARBA" id="ARBA00022801"/>
    </source>
</evidence>
<evidence type="ECO:0000313" key="8">
    <source>
        <dbReference type="EMBL" id="CAD6501982.1"/>
    </source>
</evidence>
<accession>A0A9W4GDX3</accession>
<evidence type="ECO:0000256" key="5">
    <source>
        <dbReference type="PROSITE-ProRule" id="PRU01240"/>
    </source>
</evidence>
<proteinExistence type="inferred from homology"/>
<dbReference type="GO" id="GO:0006508">
    <property type="term" value="P:proteolysis"/>
    <property type="evidence" value="ECO:0007669"/>
    <property type="project" value="UniProtKB-KW"/>
</dbReference>